<dbReference type="AlphaFoldDB" id="A0A1J7JAT0"/>
<dbReference type="STRING" id="1408157.A0A1J7JAT0"/>
<protein>
    <recommendedName>
        <fullName evidence="8">Zn(2)-C6 fungal-type domain-containing protein</fullName>
    </recommendedName>
</protein>
<evidence type="ECO:0000256" key="2">
    <source>
        <dbReference type="ARBA" id="ARBA00022833"/>
    </source>
</evidence>
<evidence type="ECO:0000313" key="10">
    <source>
        <dbReference type="Proteomes" id="UP000182658"/>
    </source>
</evidence>
<dbReference type="PROSITE" id="PS50048">
    <property type="entry name" value="ZN2_CY6_FUNGAL_2"/>
    <property type="match status" value="1"/>
</dbReference>
<dbReference type="EMBL" id="KV875096">
    <property type="protein sequence ID" value="OIW30401.1"/>
    <property type="molecule type" value="Genomic_DNA"/>
</dbReference>
<dbReference type="InParanoid" id="A0A1J7JAT0"/>
<dbReference type="InterPro" id="IPR001138">
    <property type="entry name" value="Zn2Cys6_DnaBD"/>
</dbReference>
<comment type="subcellular location">
    <subcellularLocation>
        <location evidence="1">Nucleus</location>
    </subcellularLocation>
</comment>
<dbReference type="GO" id="GO:0005634">
    <property type="term" value="C:nucleus"/>
    <property type="evidence" value="ECO:0007669"/>
    <property type="project" value="UniProtKB-SubCell"/>
</dbReference>
<keyword evidence="4" id="KW-0238">DNA-binding</keyword>
<accession>A0A1J7JAT0</accession>
<organism evidence="9 10">
    <name type="scientific">Coniochaeta ligniaria NRRL 30616</name>
    <dbReference type="NCBI Taxonomy" id="1408157"/>
    <lineage>
        <taxon>Eukaryota</taxon>
        <taxon>Fungi</taxon>
        <taxon>Dikarya</taxon>
        <taxon>Ascomycota</taxon>
        <taxon>Pezizomycotina</taxon>
        <taxon>Sordariomycetes</taxon>
        <taxon>Sordariomycetidae</taxon>
        <taxon>Coniochaetales</taxon>
        <taxon>Coniochaetaceae</taxon>
        <taxon>Coniochaeta</taxon>
    </lineage>
</organism>
<keyword evidence="5" id="KW-0804">Transcription</keyword>
<dbReference type="CDD" id="cd00067">
    <property type="entry name" value="GAL4"/>
    <property type="match status" value="1"/>
</dbReference>
<dbReference type="PANTHER" id="PTHR37534">
    <property type="entry name" value="TRANSCRIPTIONAL ACTIVATOR PROTEIN UGA3"/>
    <property type="match status" value="1"/>
</dbReference>
<feature type="region of interest" description="Disordered" evidence="7">
    <location>
        <begin position="119"/>
        <end position="223"/>
    </location>
</feature>
<keyword evidence="3" id="KW-0805">Transcription regulation</keyword>
<dbReference type="Gene3D" id="4.10.240.10">
    <property type="entry name" value="Zn(2)-C6 fungal-type DNA-binding domain"/>
    <property type="match status" value="1"/>
</dbReference>
<dbReference type="Pfam" id="PF11951">
    <property type="entry name" value="Fungal_trans_2"/>
    <property type="match status" value="1"/>
</dbReference>
<reference evidence="9 10" key="1">
    <citation type="submission" date="2016-10" db="EMBL/GenBank/DDBJ databases">
        <title>Draft genome sequence of Coniochaeta ligniaria NRRL30616, a lignocellulolytic fungus for bioabatement of inhibitors in plant biomass hydrolysates.</title>
        <authorList>
            <consortium name="DOE Joint Genome Institute"/>
            <person name="Jimenez D.J."/>
            <person name="Hector R.E."/>
            <person name="Riley R."/>
            <person name="Sun H."/>
            <person name="Grigoriev I.V."/>
            <person name="Van Elsas J.D."/>
            <person name="Nichols N.N."/>
        </authorList>
    </citation>
    <scope>NUCLEOTIDE SEQUENCE [LARGE SCALE GENOMIC DNA]</scope>
    <source>
        <strain evidence="9 10">NRRL 30616</strain>
    </source>
</reference>
<evidence type="ECO:0000256" key="7">
    <source>
        <dbReference type="SAM" id="MobiDB-lite"/>
    </source>
</evidence>
<keyword evidence="2" id="KW-0862">Zinc</keyword>
<sequence>MQEASSISDLAARRSFLPCNVCRVRHQKCDNRRPSCSNCEKGGMECVRGYQVRFRHALNPSIRQRRVSAPDRVDPRFAADQPWVRTGRTLTFVDETRDIVATNESVPAAYLDAVDDVDEDDLGHDHGHGQVNRGLGRNSPCPGGQLSPHSPSAAVDAASCTPLLAYSQPSSTSPMARSETDIPLPERHLGPQLPSEEEGSTLNLATTDGTSNPSPGTPASYSRGAQIAPIQGMWDDVYTTASPFPFPRDQPVVAAQVDVLYEDGAATELAYNDGPPSSRYRPANSVGTQLSLSPSSPSSIYLHTPQWPLQDSQQAFLFRHYVENIASFLDLCDQGRRHFATVVPQRAAVCMLLFNAILAASAKRLSRISDLDALVVDKYHQICISLLIPSLSISDAVADENVLTAIVLLRFMEELDVPVSPPGPESHLMGTRVFLGSQKAGTACEFTGLRLAAFWVALRQEIYMAFVHARPVHANFALDDMCRLIEEDENGCGYANRIIIHCAKCLRHCYGLEAQDVGAWEDLKAYQERWWSEAPWYFQPLWADRESETFFPREMYLNDAVVTGLQHYHLARILLTAHNPTIPKLGPGQVKAAAAMNEEIKQAVRVSCGIAESNPRTAPAYVNACISITMAGDRFTERHEQEALYEILVKTHEEMAWPTRSAQLSLRDAWGWSDSPISHSAMSISGILNWEASHTSSQVDSQADT</sequence>
<evidence type="ECO:0000256" key="3">
    <source>
        <dbReference type="ARBA" id="ARBA00023015"/>
    </source>
</evidence>
<keyword evidence="10" id="KW-1185">Reference proteome</keyword>
<dbReference type="PANTHER" id="PTHR37534:SF2">
    <property type="entry name" value="N-ACETYLTRANSFERASE DOMAIN-CONTAINING PROTEIN"/>
    <property type="match status" value="1"/>
</dbReference>
<feature type="compositionally biased region" description="Polar residues" evidence="7">
    <location>
        <begin position="200"/>
        <end position="220"/>
    </location>
</feature>
<gene>
    <name evidence="9" type="ORF">CONLIGDRAFT_279193</name>
</gene>
<evidence type="ECO:0000256" key="6">
    <source>
        <dbReference type="ARBA" id="ARBA00023242"/>
    </source>
</evidence>
<dbReference type="GO" id="GO:0000981">
    <property type="term" value="F:DNA-binding transcription factor activity, RNA polymerase II-specific"/>
    <property type="evidence" value="ECO:0007669"/>
    <property type="project" value="InterPro"/>
</dbReference>
<dbReference type="Pfam" id="PF00172">
    <property type="entry name" value="Zn_clus"/>
    <property type="match status" value="1"/>
</dbReference>
<feature type="domain" description="Zn(2)-C6 fungal-type" evidence="8">
    <location>
        <begin position="18"/>
        <end position="48"/>
    </location>
</feature>
<proteinExistence type="predicted"/>
<dbReference type="PROSITE" id="PS00463">
    <property type="entry name" value="ZN2_CY6_FUNGAL_1"/>
    <property type="match status" value="1"/>
</dbReference>
<evidence type="ECO:0000256" key="1">
    <source>
        <dbReference type="ARBA" id="ARBA00004123"/>
    </source>
</evidence>
<dbReference type="InterPro" id="IPR021858">
    <property type="entry name" value="Fun_TF"/>
</dbReference>
<dbReference type="GO" id="GO:0008270">
    <property type="term" value="F:zinc ion binding"/>
    <property type="evidence" value="ECO:0007669"/>
    <property type="project" value="InterPro"/>
</dbReference>
<dbReference type="SMART" id="SM00066">
    <property type="entry name" value="GAL4"/>
    <property type="match status" value="1"/>
</dbReference>
<dbReference type="InterPro" id="IPR036864">
    <property type="entry name" value="Zn2-C6_fun-type_DNA-bd_sf"/>
</dbReference>
<dbReference type="SUPFAM" id="SSF57701">
    <property type="entry name" value="Zn2/Cys6 DNA-binding domain"/>
    <property type="match status" value="1"/>
</dbReference>
<evidence type="ECO:0000259" key="8">
    <source>
        <dbReference type="PROSITE" id="PS50048"/>
    </source>
</evidence>
<evidence type="ECO:0000313" key="9">
    <source>
        <dbReference type="EMBL" id="OIW30401.1"/>
    </source>
</evidence>
<dbReference type="OrthoDB" id="4525710at2759"/>
<dbReference type="Proteomes" id="UP000182658">
    <property type="component" value="Unassembled WGS sequence"/>
</dbReference>
<feature type="region of interest" description="Disordered" evidence="7">
    <location>
        <begin position="268"/>
        <end position="288"/>
    </location>
</feature>
<dbReference type="GO" id="GO:0000976">
    <property type="term" value="F:transcription cis-regulatory region binding"/>
    <property type="evidence" value="ECO:0007669"/>
    <property type="project" value="TreeGrafter"/>
</dbReference>
<feature type="compositionally biased region" description="Basic and acidic residues" evidence="7">
    <location>
        <begin position="178"/>
        <end position="189"/>
    </location>
</feature>
<evidence type="ECO:0000256" key="5">
    <source>
        <dbReference type="ARBA" id="ARBA00023163"/>
    </source>
</evidence>
<keyword evidence="6" id="KW-0539">Nucleus</keyword>
<dbReference type="GO" id="GO:0045944">
    <property type="term" value="P:positive regulation of transcription by RNA polymerase II"/>
    <property type="evidence" value="ECO:0007669"/>
    <property type="project" value="TreeGrafter"/>
</dbReference>
<evidence type="ECO:0000256" key="4">
    <source>
        <dbReference type="ARBA" id="ARBA00023125"/>
    </source>
</evidence>
<name>A0A1J7JAT0_9PEZI</name>